<evidence type="ECO:0000313" key="3">
    <source>
        <dbReference type="EMBL" id="OAT23792.1"/>
    </source>
</evidence>
<dbReference type="RefSeq" id="WP_157091967.1">
    <property type="nucleotide sequence ID" value="NZ_LXEN01000135.1"/>
</dbReference>
<name>A0A198FFV8_9GAMM</name>
<accession>A0A198FFV8</accession>
<dbReference type="Proteomes" id="UP000094023">
    <property type="component" value="Unassembled WGS sequence"/>
</dbReference>
<feature type="compositionally biased region" description="Polar residues" evidence="1">
    <location>
        <begin position="220"/>
        <end position="233"/>
    </location>
</feature>
<comment type="caution">
    <text evidence="3">The sequence shown here is derived from an EMBL/GenBank/DDBJ whole genome shotgun (WGS) entry which is preliminary data.</text>
</comment>
<dbReference type="PROSITE" id="PS51257">
    <property type="entry name" value="PROKAR_LIPOPROTEIN"/>
    <property type="match status" value="1"/>
</dbReference>
<gene>
    <name evidence="3" type="ORF">M983_2716</name>
</gene>
<reference evidence="3 4" key="1">
    <citation type="submission" date="2016-04" db="EMBL/GenBank/DDBJ databases">
        <title>ATOL: Assembling a taxonomically balanced genome-scale reconstruction of the evolutionary history of the Enterobacteriaceae.</title>
        <authorList>
            <person name="Plunkett G.III."/>
            <person name="Neeno-Eckwall E.C."/>
            <person name="Glasner J.D."/>
            <person name="Perna N.T."/>
        </authorList>
    </citation>
    <scope>NUCLEOTIDE SEQUENCE [LARGE SCALE GENOMIC DNA]</scope>
    <source>
        <strain evidence="3 4">ATCC 19692</strain>
    </source>
</reference>
<protein>
    <recommendedName>
        <fullName evidence="2">Tli3-like domain-containing protein</fullName>
    </recommendedName>
</protein>
<evidence type="ECO:0000256" key="1">
    <source>
        <dbReference type="SAM" id="MobiDB-lite"/>
    </source>
</evidence>
<dbReference type="Pfam" id="PF24316">
    <property type="entry name" value="Tli3"/>
    <property type="match status" value="1"/>
</dbReference>
<dbReference type="AlphaFoldDB" id="A0A198FFV8"/>
<proteinExistence type="predicted"/>
<dbReference type="InterPro" id="IPR057562">
    <property type="entry name" value="Tli3-like_dom"/>
</dbReference>
<organism evidence="3 4">
    <name type="scientific">Proteus myxofaciens ATCC 19692</name>
    <dbReference type="NCBI Taxonomy" id="1354337"/>
    <lineage>
        <taxon>Bacteria</taxon>
        <taxon>Pseudomonadati</taxon>
        <taxon>Pseudomonadota</taxon>
        <taxon>Gammaproteobacteria</taxon>
        <taxon>Enterobacterales</taxon>
        <taxon>Morganellaceae</taxon>
        <taxon>Proteus</taxon>
    </lineage>
</organism>
<feature type="region of interest" description="Disordered" evidence="1">
    <location>
        <begin position="212"/>
        <end position="249"/>
    </location>
</feature>
<dbReference type="STRING" id="1354337.M983_2716"/>
<sequence>MMQRKSIYTSLILITAFSLSGCLSLKEKAAIKEAQQEAERQRLIAEEIKSYGPPTVIYRIDDHRFFTLEQYSEKRGGATYYNNTLKGIHQRLIGSSACRYQGRLIWATDRDDAFVFPGILSKRYSRCAGTKDACINYLLVTLDGGKNFRPTNGNFGGNTHSPGPYSSRFDIIVTNEGFYLGKSSYRLNNDELDDPWWRKFYFDPMRSNYVHSSVGDKETPPSSLKTPSGQTRFDCSDPHIYPISQKEKE</sequence>
<keyword evidence="4" id="KW-1185">Reference proteome</keyword>
<dbReference type="EMBL" id="LXEN01000135">
    <property type="protein sequence ID" value="OAT23792.1"/>
    <property type="molecule type" value="Genomic_DNA"/>
</dbReference>
<evidence type="ECO:0000259" key="2">
    <source>
        <dbReference type="Pfam" id="PF24316"/>
    </source>
</evidence>
<evidence type="ECO:0000313" key="4">
    <source>
        <dbReference type="Proteomes" id="UP000094023"/>
    </source>
</evidence>
<dbReference type="OrthoDB" id="7065968at2"/>
<feature type="domain" description="Tli3-like" evidence="2">
    <location>
        <begin position="51"/>
        <end position="180"/>
    </location>
</feature>